<dbReference type="RefSeq" id="WP_188588452.1">
    <property type="nucleotide sequence ID" value="NZ_BMGC01000043.1"/>
</dbReference>
<dbReference type="Proteomes" id="UP000621454">
    <property type="component" value="Unassembled WGS sequence"/>
</dbReference>
<comment type="caution">
    <text evidence="2">The sequence shown here is derived from an EMBL/GenBank/DDBJ whole genome shotgun (WGS) entry which is preliminary data.</text>
</comment>
<dbReference type="Pfam" id="PF10011">
    <property type="entry name" value="DUF2254"/>
    <property type="match status" value="1"/>
</dbReference>
<evidence type="ECO:0008006" key="4">
    <source>
        <dbReference type="Google" id="ProtNLM"/>
    </source>
</evidence>
<feature type="transmembrane region" description="Helical" evidence="1">
    <location>
        <begin position="137"/>
        <end position="159"/>
    </location>
</feature>
<dbReference type="AlphaFoldDB" id="A0A916THM4"/>
<dbReference type="InterPro" id="IPR018723">
    <property type="entry name" value="DUF2254_membrane"/>
</dbReference>
<feature type="transmembrane region" description="Helical" evidence="1">
    <location>
        <begin position="60"/>
        <end position="85"/>
    </location>
</feature>
<gene>
    <name evidence="2" type="ORF">GCM10011489_36040</name>
</gene>
<feature type="transmembrane region" description="Helical" evidence="1">
    <location>
        <begin position="106"/>
        <end position="125"/>
    </location>
</feature>
<reference evidence="2" key="1">
    <citation type="journal article" date="2014" name="Int. J. Syst. Evol. Microbiol.">
        <title>Complete genome sequence of Corynebacterium casei LMG S-19264T (=DSM 44701T), isolated from a smear-ripened cheese.</title>
        <authorList>
            <consortium name="US DOE Joint Genome Institute (JGI-PGF)"/>
            <person name="Walter F."/>
            <person name="Albersmeier A."/>
            <person name="Kalinowski J."/>
            <person name="Ruckert C."/>
        </authorList>
    </citation>
    <scope>NUCLEOTIDE SEQUENCE</scope>
    <source>
        <strain evidence="2">CGMCC 1.12827</strain>
    </source>
</reference>
<keyword evidence="3" id="KW-1185">Reference proteome</keyword>
<keyword evidence="1" id="KW-1133">Transmembrane helix</keyword>
<evidence type="ECO:0000313" key="2">
    <source>
        <dbReference type="EMBL" id="GGB45410.1"/>
    </source>
</evidence>
<keyword evidence="1" id="KW-0472">Membrane</keyword>
<evidence type="ECO:0000256" key="1">
    <source>
        <dbReference type="SAM" id="Phobius"/>
    </source>
</evidence>
<protein>
    <recommendedName>
        <fullName evidence="4">DUF2254 domain-containing protein</fullName>
    </recommendedName>
</protein>
<reference evidence="2" key="2">
    <citation type="submission" date="2020-09" db="EMBL/GenBank/DDBJ databases">
        <authorList>
            <person name="Sun Q."/>
            <person name="Zhou Y."/>
        </authorList>
    </citation>
    <scope>NUCLEOTIDE SEQUENCE</scope>
    <source>
        <strain evidence="2">CGMCC 1.12827</strain>
    </source>
</reference>
<proteinExistence type="predicted"/>
<name>A0A916THM4_9ACTN</name>
<evidence type="ECO:0000313" key="3">
    <source>
        <dbReference type="Proteomes" id="UP000621454"/>
    </source>
</evidence>
<sequence>MKSALSRLTDAFWFIPAVLGVAAVVLAQVLISVDRAVGDGGGDIWGTLFYRVGASGSRDILGAIAGSILGVAATSFSITISVLATASSTYGPRLVRNFMNDRGNQFVLGLFGATFLYALIVLRSIRNESLSEGQFVPNIAVNVAVMLAVADVAVLVYFINHIANSIQVSTLSARVRVELDEVVDHLYPDPPSENATAVARFDDDAADVPSEASGFVVDIDEDELLGVARRHDCVLEVVIRPGDHVVAGEPLVRAHPASVASELGTEVSRAFTLGITRTPVRDIQFAVQQLVEMAVRALSPGTNDPYTAHNAFSELAVGMVPLARRTEPQPGRVDDDGILRLVVTRVRTTELIDDIFTAVRVYALQAPVAMAAAILLARRIGVAAAEPDVRAAILHHLSLIERAERDSDGDPEVAEFCCGEIEMAREAIRASWSRRTTH</sequence>
<keyword evidence="1" id="KW-0812">Transmembrane</keyword>
<accession>A0A916THM4</accession>
<dbReference type="EMBL" id="BMGC01000043">
    <property type="protein sequence ID" value="GGB45410.1"/>
    <property type="molecule type" value="Genomic_DNA"/>
</dbReference>
<organism evidence="2 3">
    <name type="scientific">Gordonia jinhuaensis</name>
    <dbReference type="NCBI Taxonomy" id="1517702"/>
    <lineage>
        <taxon>Bacteria</taxon>
        <taxon>Bacillati</taxon>
        <taxon>Actinomycetota</taxon>
        <taxon>Actinomycetes</taxon>
        <taxon>Mycobacteriales</taxon>
        <taxon>Gordoniaceae</taxon>
        <taxon>Gordonia</taxon>
    </lineage>
</organism>
<feature type="transmembrane region" description="Helical" evidence="1">
    <location>
        <begin position="12"/>
        <end position="31"/>
    </location>
</feature>